<gene>
    <name evidence="5" type="ORF">ACPOL_3338</name>
</gene>
<feature type="domain" description="Bacterial Ig-like" evidence="3">
    <location>
        <begin position="792"/>
        <end position="877"/>
    </location>
</feature>
<dbReference type="SUPFAM" id="SSF101898">
    <property type="entry name" value="NHL repeat"/>
    <property type="match status" value="1"/>
</dbReference>
<dbReference type="InterPro" id="IPR032109">
    <property type="entry name" value="Big_3_5"/>
</dbReference>
<feature type="domain" description="DUF7948" evidence="4">
    <location>
        <begin position="57"/>
        <end position="269"/>
    </location>
</feature>
<accession>A0A2Z5G0Q6</accession>
<sequence length="1060" mass="109042">MKTLPSAAVSFLFSFIAVSAQVTPSAGSISDGHDLASALRGASQAVADEYGKLPLSFEANQGQSDSQVKFLSHGQGYSLFLTGTSAVLTLSKPGPERATLRNFPAKLRSQQTDVVRMEVAGASRGPAIEGLEPLPGKSNYLVGSDPSKWHTNVPTYSKVRYSSVYPGIDLVYYGNQQQLEYDFVIAPDASPKSIRLRFAGAEKLRLESNGDLKVVASNGEIAFHKPVVYQMRDGQRLRVGGSFQLKARNTVGFQIGDYDHSRELVIDPTLAYSTYLGGSNQDSVLAVAIDSAGNAYATGYTYSNDFPTSVGAFQKSVGHNTNGTFVSKMNPTGTGLVYSTILDGTAAASGGFCAALGNAIAVDASGYAYVAGSTSCNDYPVTPGAFQKNIDGGLYIDHSNAFLTKLNLTGTGLIYSTYLGGTVTGDQADSIKAIALNISGDAYVAGSAMSHDFPVTANAYQKVNKTPGGSPEDSNDTSTGFVTEMNSDGTGLIYSTYLGGSGGDINDSLIGDVIEAIAVDSSGAAYVTGYTTSTDFPITPGAFEAENPEPQQNRSATGFVAKLAPGGSALAYSTYFGGSGGNGGFSVNGDLPTGIALDAANMAYVVGSTESSDFPITKGVLETIHIAQFRTGFVAEFNLDGPGLVYSTFLGGAHDNGVNGIAVGPVGLPTVTGFTASKTFRITPDAYQKVNHYRGESFPESNAFLTRLNATGSHLVYSTYLGGSGLLGPGDSGTAIALDPMGDAYFVGFTYSSDFPLSPAAYDRTDRAASARPSTGFMARFNFPGGTTTALSSNANPQEAGGNVTFTAAVQQIAGGAAPTGSVDFAVDGHFVENVPLDGTAHASYTATSLSVGPHTIAVTYLGEPDTYTASGGSLTQRITGQVAAPTFPRLGGTYALPVPVKIETATPGAIIHYTTDGSAPNAASTTYITPFTVSASTTTVKAIAIESGDSASKPSTAIYTIIPTAIVTNLSLVSSLNPASQGDAVTFTATVKAVSGPTPTGSVVFKNGATALISAPLIKGVATFTTSDLTLYVNSISAAYTGSATNASSAASITQEVTP</sequence>
<dbReference type="OrthoDB" id="127173at2"/>
<dbReference type="AlphaFoldDB" id="A0A2Z5G0Q6"/>
<dbReference type="Pfam" id="PF13290">
    <property type="entry name" value="CHB_HEX_C_1"/>
    <property type="match status" value="1"/>
</dbReference>
<keyword evidence="6" id="KW-1185">Reference proteome</keyword>
<dbReference type="Pfam" id="PF16640">
    <property type="entry name" value="Big_3_5"/>
    <property type="match status" value="2"/>
</dbReference>
<dbReference type="PANTHER" id="PTHR35580">
    <property type="entry name" value="CELL SURFACE GLYCOPROTEIN (S-LAYER PROTEIN)-LIKE PROTEIN"/>
    <property type="match status" value="1"/>
</dbReference>
<evidence type="ECO:0000259" key="2">
    <source>
        <dbReference type="Pfam" id="PF13290"/>
    </source>
</evidence>
<evidence type="ECO:0000256" key="1">
    <source>
        <dbReference type="SAM" id="SignalP"/>
    </source>
</evidence>
<dbReference type="RefSeq" id="WP_114207787.1">
    <property type="nucleotide sequence ID" value="NZ_CP030840.1"/>
</dbReference>
<organism evidence="5 6">
    <name type="scientific">Acidisarcina polymorpha</name>
    <dbReference type="NCBI Taxonomy" id="2211140"/>
    <lineage>
        <taxon>Bacteria</taxon>
        <taxon>Pseudomonadati</taxon>
        <taxon>Acidobacteriota</taxon>
        <taxon>Terriglobia</taxon>
        <taxon>Terriglobales</taxon>
        <taxon>Acidobacteriaceae</taxon>
        <taxon>Acidisarcina</taxon>
    </lineage>
</organism>
<dbReference type="InterPro" id="IPR057708">
    <property type="entry name" value="DUF7948"/>
</dbReference>
<evidence type="ECO:0000259" key="3">
    <source>
        <dbReference type="Pfam" id="PF16640"/>
    </source>
</evidence>
<dbReference type="Gene3D" id="2.60.40.10">
    <property type="entry name" value="Immunoglobulins"/>
    <property type="match status" value="2"/>
</dbReference>
<dbReference type="InterPro" id="IPR052918">
    <property type="entry name" value="Motility_Chemotaxis_Reg"/>
</dbReference>
<feature type="chain" id="PRO_5016299732" evidence="1">
    <location>
        <begin position="21"/>
        <end position="1060"/>
    </location>
</feature>
<dbReference type="PANTHER" id="PTHR35580:SF1">
    <property type="entry name" value="PHYTASE-LIKE DOMAIN-CONTAINING PROTEIN"/>
    <property type="match status" value="1"/>
</dbReference>
<protein>
    <submittedName>
        <fullName evidence="5">Cell surface protein</fullName>
    </submittedName>
</protein>
<dbReference type="Pfam" id="PF25778">
    <property type="entry name" value="DUF7948"/>
    <property type="match status" value="1"/>
</dbReference>
<proteinExistence type="predicted"/>
<dbReference type="InterPro" id="IPR013783">
    <property type="entry name" value="Ig-like_fold"/>
</dbReference>
<evidence type="ECO:0000313" key="6">
    <source>
        <dbReference type="Proteomes" id="UP000253606"/>
    </source>
</evidence>
<name>A0A2Z5G0Q6_9BACT</name>
<evidence type="ECO:0000259" key="4">
    <source>
        <dbReference type="Pfam" id="PF25778"/>
    </source>
</evidence>
<keyword evidence="1" id="KW-0732">Signal</keyword>
<dbReference type="EMBL" id="CP030840">
    <property type="protein sequence ID" value="AXC12629.1"/>
    <property type="molecule type" value="Genomic_DNA"/>
</dbReference>
<feature type="domain" description="Bacterial Ig-like" evidence="3">
    <location>
        <begin position="975"/>
        <end position="1059"/>
    </location>
</feature>
<dbReference type="InterPro" id="IPR010620">
    <property type="entry name" value="SBBP_repeat"/>
</dbReference>
<dbReference type="Proteomes" id="UP000253606">
    <property type="component" value="Chromosome"/>
</dbReference>
<dbReference type="Pfam" id="PF06739">
    <property type="entry name" value="SBBP"/>
    <property type="match status" value="2"/>
</dbReference>
<dbReference type="KEGG" id="abas:ACPOL_3338"/>
<feature type="domain" description="GH29D-like beta-sandwich" evidence="2">
    <location>
        <begin position="892"/>
        <end position="956"/>
    </location>
</feature>
<evidence type="ECO:0000313" key="5">
    <source>
        <dbReference type="EMBL" id="AXC12629.1"/>
    </source>
</evidence>
<reference evidence="5 6" key="1">
    <citation type="journal article" date="2018" name="Front. Microbiol.">
        <title>Hydrolytic Capabilities as a Key to Environmental Success: Chitinolytic and Cellulolytic Acidobacteria From Acidic Sub-arctic Soils and Boreal Peatlands.</title>
        <authorList>
            <person name="Belova S.E."/>
            <person name="Ravin N.V."/>
            <person name="Pankratov T.A."/>
            <person name="Rakitin A.L."/>
            <person name="Ivanova A.A."/>
            <person name="Beletsky A.V."/>
            <person name="Mardanov A.V."/>
            <person name="Sinninghe Damste J.S."/>
            <person name="Dedysh S.N."/>
        </authorList>
    </citation>
    <scope>NUCLEOTIDE SEQUENCE [LARGE SCALE GENOMIC DNA]</scope>
    <source>
        <strain evidence="5 6">SBC82</strain>
    </source>
</reference>
<feature type="signal peptide" evidence="1">
    <location>
        <begin position="1"/>
        <end position="20"/>
    </location>
</feature>
<dbReference type="InterPro" id="IPR059177">
    <property type="entry name" value="GH29D-like_dom"/>
</dbReference>